<evidence type="ECO:0000313" key="3">
    <source>
        <dbReference type="EMBL" id="BCX49548.1"/>
    </source>
</evidence>
<name>A0ABM7RH32_9BACT</name>
<keyword evidence="4" id="KW-1185">Reference proteome</keyword>
<dbReference type="EMBL" id="AP024702">
    <property type="protein sequence ID" value="BCX49548.1"/>
    <property type="molecule type" value="Genomic_DNA"/>
</dbReference>
<protein>
    <recommendedName>
        <fullName evidence="2">3-keto-alpha-glucoside-1,2-lyase/3-keto-2-hydroxy-glucal hydratase domain-containing protein</fullName>
    </recommendedName>
</protein>
<proteinExistence type="predicted"/>
<accession>A0ABM7RH32</accession>
<dbReference type="Proteomes" id="UP001374893">
    <property type="component" value="Chromosome"/>
</dbReference>
<keyword evidence="1" id="KW-0732">Signal</keyword>
<dbReference type="Pfam" id="PF06439">
    <property type="entry name" value="3keto-disac_hyd"/>
    <property type="match status" value="1"/>
</dbReference>
<evidence type="ECO:0000259" key="2">
    <source>
        <dbReference type="Pfam" id="PF06439"/>
    </source>
</evidence>
<feature type="chain" id="PRO_5046725628" description="3-keto-alpha-glucoside-1,2-lyase/3-keto-2-hydroxy-glucal hydratase domain-containing protein" evidence="1">
    <location>
        <begin position="25"/>
        <end position="262"/>
    </location>
</feature>
<feature type="signal peptide" evidence="1">
    <location>
        <begin position="1"/>
        <end position="24"/>
    </location>
</feature>
<evidence type="ECO:0000313" key="4">
    <source>
        <dbReference type="Proteomes" id="UP001374893"/>
    </source>
</evidence>
<gene>
    <name evidence="3" type="ORF">HAHE_34560</name>
</gene>
<reference evidence="3 4" key="1">
    <citation type="submission" date="2021-06" db="EMBL/GenBank/DDBJ databases">
        <title>Complete genome of Haloferula helveola possessing various polysaccharide degrading enzymes.</title>
        <authorList>
            <person name="Takami H."/>
            <person name="Huang C."/>
            <person name="Hamasaki K."/>
        </authorList>
    </citation>
    <scope>NUCLEOTIDE SEQUENCE [LARGE SCALE GENOMIC DNA]</scope>
    <source>
        <strain evidence="3 4">CN-1</strain>
    </source>
</reference>
<organism evidence="3 4">
    <name type="scientific">Haloferula helveola</name>
    <dbReference type="NCBI Taxonomy" id="490095"/>
    <lineage>
        <taxon>Bacteria</taxon>
        <taxon>Pseudomonadati</taxon>
        <taxon>Verrucomicrobiota</taxon>
        <taxon>Verrucomicrobiia</taxon>
        <taxon>Verrucomicrobiales</taxon>
        <taxon>Verrucomicrobiaceae</taxon>
        <taxon>Haloferula</taxon>
    </lineage>
</organism>
<dbReference type="Gene3D" id="2.60.120.560">
    <property type="entry name" value="Exo-inulinase, domain 1"/>
    <property type="match status" value="1"/>
</dbReference>
<feature type="domain" description="3-keto-alpha-glucoside-1,2-lyase/3-keto-2-hydroxy-glucal hydratase" evidence="2">
    <location>
        <begin position="68"/>
        <end position="252"/>
    </location>
</feature>
<evidence type="ECO:0000256" key="1">
    <source>
        <dbReference type="SAM" id="SignalP"/>
    </source>
</evidence>
<dbReference type="InterPro" id="IPR010496">
    <property type="entry name" value="AL/BT2_dom"/>
</dbReference>
<sequence length="262" mass="28497">MTKVSLTVSAASLFWLGFHGPGMADGFGVKPDNPQLPGVPWVVHDGTRPQPVKVETKGAVVVPAPADAKVLFGGKETSAWNGEWKVEDGVLFASPGNLVTKDEFGPIQLHLEWRIPAGRKVDGQKGGNSGIFLMGRYEIQVLESHENKTYPDGQAGAMYGQYPPLVNASAPQGEWQSYDITFTPPVYGDDGLSEPARVTVVHNGVVVQNAQAYLGPTQHKKLASYPKTHPAKGPLRLQWHNDPIEFRNIWVRELGERDAGAE</sequence>